<reference evidence="2 3" key="2">
    <citation type="journal article" date="2009" name="Proc. Natl. Acad. Sci. U.S.A.">
        <title>On the chimeric nature, thermophilic origin, and phylogenetic placement of the Thermotogales.</title>
        <authorList>
            <person name="Zhaxybayeva O."/>
            <person name="Swithers K.S."/>
            <person name="Lapierre P."/>
            <person name="Fournier G.P."/>
            <person name="Bickhart D.M."/>
            <person name="DeBoy R.T."/>
            <person name="Nelson K.E."/>
            <person name="Nesbo C.L."/>
            <person name="Doolittle W.F."/>
            <person name="Gogarten J.P."/>
            <person name="Noll K.M."/>
        </authorList>
    </citation>
    <scope>NUCLEOTIDE SEQUENCE [LARGE SCALE GENOMIC DNA]</scope>
    <source>
        <strain evidence="3">DSM 12029 / CIP 104789 / BI429</strain>
    </source>
</reference>
<evidence type="ECO:0000313" key="3">
    <source>
        <dbReference type="Proteomes" id="UP000001110"/>
    </source>
</evidence>
<dbReference type="STRING" id="391009.Tmel_0612"/>
<protein>
    <recommendedName>
        <fullName evidence="1">TNase-like domain-containing protein</fullName>
    </recommendedName>
</protein>
<proteinExistence type="predicted"/>
<evidence type="ECO:0000313" key="2">
    <source>
        <dbReference type="EMBL" id="ABR30476.1"/>
    </source>
</evidence>
<evidence type="ECO:0000259" key="1">
    <source>
        <dbReference type="Pfam" id="PF00565"/>
    </source>
</evidence>
<dbReference type="EMBL" id="CP000716">
    <property type="protein sequence ID" value="ABR30476.1"/>
    <property type="molecule type" value="Genomic_DNA"/>
</dbReference>
<dbReference type="Gene3D" id="2.40.50.90">
    <property type="match status" value="1"/>
</dbReference>
<dbReference type="HOGENOM" id="CLU_082132_0_0_0"/>
<dbReference type="KEGG" id="tme:Tmel_0612"/>
<dbReference type="InterPro" id="IPR035437">
    <property type="entry name" value="SNase_OB-fold_sf"/>
</dbReference>
<name>A6LKM5_THEM4</name>
<organism evidence="2 3">
    <name type="scientific">Thermosipho melanesiensis (strain DSM 12029 / CIP 104789 / BI429)</name>
    <dbReference type="NCBI Taxonomy" id="391009"/>
    <lineage>
        <taxon>Bacteria</taxon>
        <taxon>Thermotogati</taxon>
        <taxon>Thermotogota</taxon>
        <taxon>Thermotogae</taxon>
        <taxon>Thermotogales</taxon>
        <taxon>Fervidobacteriaceae</taxon>
        <taxon>Thermosipho</taxon>
    </lineage>
</organism>
<dbReference type="InterPro" id="IPR016071">
    <property type="entry name" value="Staphylococal_nuclease_OB-fold"/>
</dbReference>
<sequence length="176" mass="20678">MENFVRKYEVYLKKAGKDSYGRTLAYVFGKSASGTVFYEEEVLKEGLARPLIYFENVDSELTFRIVEAYKYAFGHKKGIFSKWNTAPVLTSFSREYVGKIVFLKGTVSSVYKSGGMWYINSDWFTIKIREEEFYYFFKNYDLNKLKGKTVKFYGELWLDDEKPIILLRSPNEIVLP</sequence>
<dbReference type="SUPFAM" id="SSF50199">
    <property type="entry name" value="Staphylococcal nuclease"/>
    <property type="match status" value="1"/>
</dbReference>
<dbReference type="AlphaFoldDB" id="A6LKM5"/>
<dbReference type="Proteomes" id="UP000001110">
    <property type="component" value="Chromosome"/>
</dbReference>
<feature type="domain" description="TNase-like" evidence="1">
    <location>
        <begin position="2"/>
        <end position="81"/>
    </location>
</feature>
<dbReference type="eggNOG" id="COG1525">
    <property type="taxonomic scope" value="Bacteria"/>
</dbReference>
<accession>A6LKM5</accession>
<dbReference type="Pfam" id="PF00565">
    <property type="entry name" value="SNase"/>
    <property type="match status" value="1"/>
</dbReference>
<reference evidence="2 3" key="1">
    <citation type="submission" date="2007-05" db="EMBL/GenBank/DDBJ databases">
        <title>Complete sequence of Thermosipho melanesiensis BI429.</title>
        <authorList>
            <consortium name="US DOE Joint Genome Institute"/>
            <person name="Copeland A."/>
            <person name="Lucas S."/>
            <person name="Lapidus A."/>
            <person name="Barry K."/>
            <person name="Glavina del Rio T."/>
            <person name="Dalin E."/>
            <person name="Tice H."/>
            <person name="Pitluck S."/>
            <person name="Chertkov O."/>
            <person name="Brettin T."/>
            <person name="Bruce D."/>
            <person name="Detter J.C."/>
            <person name="Han C."/>
            <person name="Schmutz J."/>
            <person name="Larimer F."/>
            <person name="Land M."/>
            <person name="Hauser L."/>
            <person name="Kyrpides N."/>
            <person name="Mikhailova N."/>
            <person name="Nelson K."/>
            <person name="Gogarten J.P."/>
            <person name="Noll K."/>
            <person name="Richardson P."/>
        </authorList>
    </citation>
    <scope>NUCLEOTIDE SEQUENCE [LARGE SCALE GENOMIC DNA]</scope>
    <source>
        <strain evidence="3">DSM 12029 / CIP 104789 / BI429</strain>
    </source>
</reference>
<gene>
    <name evidence="2" type="ordered locus">Tmel_0612</name>
</gene>